<feature type="domain" description="Bifunctional inhibitor/plant lipid transfer protein/seed storage helical" evidence="2">
    <location>
        <begin position="32"/>
        <end position="113"/>
    </location>
</feature>
<reference evidence="3 4" key="2">
    <citation type="journal article" date="2017" name="Nature">
        <title>The Apostasia genome and the evolution of orchids.</title>
        <authorList>
            <person name="Zhang G.Q."/>
            <person name="Liu K.W."/>
            <person name="Li Z."/>
            <person name="Lohaus R."/>
            <person name="Hsiao Y.Y."/>
            <person name="Niu S.C."/>
            <person name="Wang J.Y."/>
            <person name="Lin Y.C."/>
            <person name="Xu Q."/>
            <person name="Chen L.J."/>
            <person name="Yoshida K."/>
            <person name="Fujiwara S."/>
            <person name="Wang Z.W."/>
            <person name="Zhang Y.Q."/>
            <person name="Mitsuda N."/>
            <person name="Wang M."/>
            <person name="Liu G.H."/>
            <person name="Pecoraro L."/>
            <person name="Huang H.X."/>
            <person name="Xiao X.J."/>
            <person name="Lin M."/>
            <person name="Wu X.Y."/>
            <person name="Wu W.L."/>
            <person name="Chen Y.Y."/>
            <person name="Chang S.B."/>
            <person name="Sakamoto S."/>
            <person name="Ohme-Takagi M."/>
            <person name="Yagi M."/>
            <person name="Zeng S.J."/>
            <person name="Shen C.Y."/>
            <person name="Yeh C.M."/>
            <person name="Luo Y.B."/>
            <person name="Tsai W.C."/>
            <person name="Van de Peer Y."/>
            <person name="Liu Z.J."/>
        </authorList>
    </citation>
    <scope>NUCLEOTIDE SEQUENCE [LARGE SCALE GENOMIC DNA]</scope>
    <source>
        <tissue evidence="3">The whole plant</tissue>
    </source>
</reference>
<accession>A0A2I0WNC8</accession>
<dbReference type="CDD" id="cd01958">
    <property type="entry name" value="HPS_like"/>
    <property type="match status" value="1"/>
</dbReference>
<evidence type="ECO:0000259" key="2">
    <source>
        <dbReference type="SMART" id="SM00499"/>
    </source>
</evidence>
<protein>
    <submittedName>
        <fullName evidence="3">14 kDa proline-rich protein DC2.15</fullName>
    </submittedName>
</protein>
<dbReference type="Gene3D" id="1.10.110.10">
    <property type="entry name" value="Plant lipid-transfer and hydrophobic proteins"/>
    <property type="match status" value="1"/>
</dbReference>
<dbReference type="Pfam" id="PF14547">
    <property type="entry name" value="Hydrophob_seed"/>
    <property type="match status" value="1"/>
</dbReference>
<dbReference type="InterPro" id="IPR027923">
    <property type="entry name" value="Hydrophob_seed_dom"/>
</dbReference>
<dbReference type="PANTHER" id="PTHR31731">
    <property type="match status" value="1"/>
</dbReference>
<evidence type="ECO:0000256" key="1">
    <source>
        <dbReference type="ARBA" id="ARBA00022729"/>
    </source>
</evidence>
<name>A0A2I0WNC8_9ASPA</name>
<dbReference type="InterPro" id="IPR036312">
    <property type="entry name" value="Bifun_inhib/LTP/seed_sf"/>
</dbReference>
<reference evidence="3 4" key="1">
    <citation type="journal article" date="2016" name="Sci. Rep.">
        <title>The Dendrobium catenatum Lindl. genome sequence provides insights into polysaccharide synthase, floral development and adaptive evolution.</title>
        <authorList>
            <person name="Zhang G.Q."/>
            <person name="Xu Q."/>
            <person name="Bian C."/>
            <person name="Tsai W.C."/>
            <person name="Yeh C.M."/>
            <person name="Liu K.W."/>
            <person name="Yoshida K."/>
            <person name="Zhang L.S."/>
            <person name="Chang S.B."/>
            <person name="Chen F."/>
            <person name="Shi Y."/>
            <person name="Su Y.Y."/>
            <person name="Zhang Y.Q."/>
            <person name="Chen L.J."/>
            <person name="Yin Y."/>
            <person name="Lin M."/>
            <person name="Huang H."/>
            <person name="Deng H."/>
            <person name="Wang Z.W."/>
            <person name="Zhu S.L."/>
            <person name="Zhao X."/>
            <person name="Deng C."/>
            <person name="Niu S.C."/>
            <person name="Huang J."/>
            <person name="Wang M."/>
            <person name="Liu G.H."/>
            <person name="Yang H.J."/>
            <person name="Xiao X.J."/>
            <person name="Hsiao Y.Y."/>
            <person name="Wu W.L."/>
            <person name="Chen Y.Y."/>
            <person name="Mitsuda N."/>
            <person name="Ohme-Takagi M."/>
            <person name="Luo Y.B."/>
            <person name="Van de Peer Y."/>
            <person name="Liu Z.J."/>
        </authorList>
    </citation>
    <scope>NUCLEOTIDE SEQUENCE [LARGE SCALE GENOMIC DNA]</scope>
    <source>
        <tissue evidence="3">The whole plant</tissue>
    </source>
</reference>
<dbReference type="InterPro" id="IPR051636">
    <property type="entry name" value="Plant_LTP/defense-related"/>
</dbReference>
<proteinExistence type="predicted"/>
<dbReference type="AlphaFoldDB" id="A0A2I0WNC8"/>
<dbReference type="EMBL" id="KZ502527">
    <property type="protein sequence ID" value="PKU77158.1"/>
    <property type="molecule type" value="Genomic_DNA"/>
</dbReference>
<dbReference type="Proteomes" id="UP000233837">
    <property type="component" value="Unassembled WGS sequence"/>
</dbReference>
<dbReference type="SMART" id="SM00499">
    <property type="entry name" value="AAI"/>
    <property type="match status" value="1"/>
</dbReference>
<organism evidence="3 4">
    <name type="scientific">Dendrobium catenatum</name>
    <dbReference type="NCBI Taxonomy" id="906689"/>
    <lineage>
        <taxon>Eukaryota</taxon>
        <taxon>Viridiplantae</taxon>
        <taxon>Streptophyta</taxon>
        <taxon>Embryophyta</taxon>
        <taxon>Tracheophyta</taxon>
        <taxon>Spermatophyta</taxon>
        <taxon>Magnoliopsida</taxon>
        <taxon>Liliopsida</taxon>
        <taxon>Asparagales</taxon>
        <taxon>Orchidaceae</taxon>
        <taxon>Epidendroideae</taxon>
        <taxon>Malaxideae</taxon>
        <taxon>Dendrobiinae</taxon>
        <taxon>Dendrobium</taxon>
    </lineage>
</organism>
<sequence>MVSSCSTYPTPNLPIPPRPTAPCSTRRHAAKCSRDVVKLGVCADALGLINLNLGKPPKVPCCTLLQGLADLEAAVCLCTVLKANVLGIQLNLPIKLSLLLNYCGKGAPSGFHCA</sequence>
<evidence type="ECO:0000313" key="4">
    <source>
        <dbReference type="Proteomes" id="UP000233837"/>
    </source>
</evidence>
<evidence type="ECO:0000313" key="3">
    <source>
        <dbReference type="EMBL" id="PKU77158.1"/>
    </source>
</evidence>
<dbReference type="SUPFAM" id="SSF47699">
    <property type="entry name" value="Bifunctional inhibitor/lipid-transfer protein/seed storage 2S albumin"/>
    <property type="match status" value="1"/>
</dbReference>
<gene>
    <name evidence="3" type="ORF">MA16_Dca013193</name>
</gene>
<dbReference type="InterPro" id="IPR016140">
    <property type="entry name" value="Bifunc_inhib/LTP/seed_store"/>
</dbReference>
<keyword evidence="1" id="KW-0732">Signal</keyword>
<keyword evidence="4" id="KW-1185">Reference proteome</keyword>
<dbReference type="FunFam" id="1.10.110.10:FF:000003">
    <property type="entry name" value="pEARLI1-like lipid transfer protein 1"/>
    <property type="match status" value="1"/>
</dbReference>